<dbReference type="STRING" id="1618665.UY55_C0003G0035"/>
<evidence type="ECO:0000256" key="1">
    <source>
        <dbReference type="SAM" id="MobiDB-lite"/>
    </source>
</evidence>
<feature type="compositionally biased region" description="Basic residues" evidence="1">
    <location>
        <begin position="37"/>
        <end position="50"/>
    </location>
</feature>
<sequence length="72" mass="8711">MATEVKKKEGETLSAFLYRFSKKVKQSGVLKEAKKRRFRGRSVNRNKRRTSAIYRTRKAEEVRRQRKYGRFQ</sequence>
<name>A0A0G1Z7A8_9BACT</name>
<accession>A0A0G1Z7A8</accession>
<protein>
    <recommendedName>
        <fullName evidence="4">30S ribosomal protein S21</fullName>
    </recommendedName>
</protein>
<dbReference type="AlphaFoldDB" id="A0A0G1Z7A8"/>
<proteinExistence type="predicted"/>
<organism evidence="2 3">
    <name type="scientific">Candidatus Jorgensenbacteria bacterium GW2011_GWB1_50_10</name>
    <dbReference type="NCBI Taxonomy" id="1618665"/>
    <lineage>
        <taxon>Bacteria</taxon>
        <taxon>Candidatus Joergenseniibacteriota</taxon>
    </lineage>
</organism>
<dbReference type="Proteomes" id="UP000034224">
    <property type="component" value="Unassembled WGS sequence"/>
</dbReference>
<gene>
    <name evidence="2" type="ORF">UY55_C0003G0035</name>
</gene>
<evidence type="ECO:0000313" key="3">
    <source>
        <dbReference type="Proteomes" id="UP000034224"/>
    </source>
</evidence>
<reference evidence="2 3" key="1">
    <citation type="journal article" date="2015" name="Nature">
        <title>rRNA introns, odd ribosomes, and small enigmatic genomes across a large radiation of phyla.</title>
        <authorList>
            <person name="Brown C.T."/>
            <person name="Hug L.A."/>
            <person name="Thomas B.C."/>
            <person name="Sharon I."/>
            <person name="Castelle C.J."/>
            <person name="Singh A."/>
            <person name="Wilkins M.J."/>
            <person name="Williams K.H."/>
            <person name="Banfield J.F."/>
        </authorList>
    </citation>
    <scope>NUCLEOTIDE SEQUENCE [LARGE SCALE GENOMIC DNA]</scope>
</reference>
<evidence type="ECO:0000313" key="2">
    <source>
        <dbReference type="EMBL" id="KKW14819.1"/>
    </source>
</evidence>
<feature type="region of interest" description="Disordered" evidence="1">
    <location>
        <begin position="37"/>
        <end position="72"/>
    </location>
</feature>
<evidence type="ECO:0008006" key="4">
    <source>
        <dbReference type="Google" id="ProtNLM"/>
    </source>
</evidence>
<dbReference type="EMBL" id="LCQK01000003">
    <property type="protein sequence ID" value="KKW14819.1"/>
    <property type="molecule type" value="Genomic_DNA"/>
</dbReference>
<comment type="caution">
    <text evidence="2">The sequence shown here is derived from an EMBL/GenBank/DDBJ whole genome shotgun (WGS) entry which is preliminary data.</text>
</comment>